<dbReference type="InterPro" id="IPR038371">
    <property type="entry name" value="Cu_polyphenol_OxRdtase_sf"/>
</dbReference>
<organism evidence="11 12">
    <name type="scientific">Alginatibacterium sediminis</name>
    <dbReference type="NCBI Taxonomy" id="2164068"/>
    <lineage>
        <taxon>Bacteria</taxon>
        <taxon>Pseudomonadati</taxon>
        <taxon>Pseudomonadota</taxon>
        <taxon>Gammaproteobacteria</taxon>
        <taxon>Alteromonadales</taxon>
        <taxon>Alteromonadaceae</taxon>
        <taxon>Alginatibacterium</taxon>
    </lineage>
</organism>
<evidence type="ECO:0000313" key="12">
    <source>
        <dbReference type="Proteomes" id="UP000286482"/>
    </source>
</evidence>
<dbReference type="InterPro" id="IPR003730">
    <property type="entry name" value="Cu_polyphenol_OxRdtase"/>
</dbReference>
<comment type="catalytic activity">
    <reaction evidence="8">
        <text>adenosine + phosphate = alpha-D-ribose 1-phosphate + adenine</text>
        <dbReference type="Rhea" id="RHEA:27642"/>
        <dbReference type="ChEBI" id="CHEBI:16335"/>
        <dbReference type="ChEBI" id="CHEBI:16708"/>
        <dbReference type="ChEBI" id="CHEBI:43474"/>
        <dbReference type="ChEBI" id="CHEBI:57720"/>
        <dbReference type="EC" id="2.4.2.1"/>
    </reaction>
    <physiologicalReaction direction="left-to-right" evidence="8">
        <dbReference type="Rhea" id="RHEA:27643"/>
    </physiologicalReaction>
</comment>
<dbReference type="SUPFAM" id="SSF64438">
    <property type="entry name" value="CNF1/YfiH-like putative cysteine hydrolases"/>
    <property type="match status" value="1"/>
</dbReference>
<keyword evidence="12" id="KW-1185">Reference proteome</keyword>
<name>A0A420EJT6_9ALTE</name>
<reference evidence="11 12" key="1">
    <citation type="submission" date="2018-09" db="EMBL/GenBank/DDBJ databases">
        <authorList>
            <person name="Wang Z."/>
        </authorList>
    </citation>
    <scope>NUCLEOTIDE SEQUENCE [LARGE SCALE GENOMIC DNA]</scope>
    <source>
        <strain evidence="11 12">ALS 81</strain>
    </source>
</reference>
<evidence type="ECO:0000256" key="10">
    <source>
        <dbReference type="RuleBase" id="RU361274"/>
    </source>
</evidence>
<dbReference type="NCBIfam" id="TIGR00726">
    <property type="entry name" value="peptidoglycan editing factor PgeF"/>
    <property type="match status" value="1"/>
</dbReference>
<dbReference type="Proteomes" id="UP000286482">
    <property type="component" value="Unassembled WGS sequence"/>
</dbReference>
<dbReference type="Gene3D" id="3.60.140.10">
    <property type="entry name" value="CNF1/YfiH-like putative cysteine hydrolases"/>
    <property type="match status" value="1"/>
</dbReference>
<gene>
    <name evidence="11" type="primary">pgeF</name>
    <name evidence="11" type="ORF">DBZ36_03050</name>
</gene>
<comment type="catalytic activity">
    <reaction evidence="9">
        <text>S-methyl-5'-thioadenosine + phosphate = 5-(methylsulfanyl)-alpha-D-ribose 1-phosphate + adenine</text>
        <dbReference type="Rhea" id="RHEA:11852"/>
        <dbReference type="ChEBI" id="CHEBI:16708"/>
        <dbReference type="ChEBI" id="CHEBI:17509"/>
        <dbReference type="ChEBI" id="CHEBI:43474"/>
        <dbReference type="ChEBI" id="CHEBI:58533"/>
        <dbReference type="EC" id="2.4.2.28"/>
    </reaction>
    <physiologicalReaction direction="left-to-right" evidence="9">
        <dbReference type="Rhea" id="RHEA:11853"/>
    </physiologicalReaction>
</comment>
<dbReference type="GO" id="GO:0016787">
    <property type="term" value="F:hydrolase activity"/>
    <property type="evidence" value="ECO:0007669"/>
    <property type="project" value="UniProtKB-KW"/>
</dbReference>
<keyword evidence="3" id="KW-0808">Transferase</keyword>
<evidence type="ECO:0000256" key="1">
    <source>
        <dbReference type="ARBA" id="ARBA00000553"/>
    </source>
</evidence>
<dbReference type="InterPro" id="IPR011324">
    <property type="entry name" value="Cytotoxic_necrot_fac-like_cat"/>
</dbReference>
<keyword evidence="4" id="KW-0479">Metal-binding</keyword>
<sequence length="243" mass="26641">MTIHAVDWDAPAKVKAFFTDRVNGVSQGPYQGFNLAQHVGDDAAHVQSNRDWLNQRSNCSLAWLDQTHSCHSIEISSSTNLNTALAADASFSRQPGFGCVVMTADCLPILICDQNATVVSAIHAGWRGLANGIVEQTLAKIAYPNANFSAWIGPAIGPKRFEVGAEVKQVFVNTNPQASLAFKATNADKYLANLPLLAEQKLQQLGIKSIFQSQLCSFDDTRFYSYRREPVTGRFASLIYLEK</sequence>
<dbReference type="AlphaFoldDB" id="A0A420EJT6"/>
<comment type="catalytic activity">
    <reaction evidence="7">
        <text>adenosine + H2O + H(+) = inosine + NH4(+)</text>
        <dbReference type="Rhea" id="RHEA:24408"/>
        <dbReference type="ChEBI" id="CHEBI:15377"/>
        <dbReference type="ChEBI" id="CHEBI:15378"/>
        <dbReference type="ChEBI" id="CHEBI:16335"/>
        <dbReference type="ChEBI" id="CHEBI:17596"/>
        <dbReference type="ChEBI" id="CHEBI:28938"/>
        <dbReference type="EC" id="3.5.4.4"/>
    </reaction>
    <physiologicalReaction direction="left-to-right" evidence="7">
        <dbReference type="Rhea" id="RHEA:24409"/>
    </physiologicalReaction>
</comment>
<evidence type="ECO:0000256" key="7">
    <source>
        <dbReference type="ARBA" id="ARBA00047989"/>
    </source>
</evidence>
<protein>
    <recommendedName>
        <fullName evidence="10">Purine nucleoside phosphorylase</fullName>
    </recommendedName>
</protein>
<dbReference type="CDD" id="cd16833">
    <property type="entry name" value="YfiH"/>
    <property type="match status" value="1"/>
</dbReference>
<dbReference type="PANTHER" id="PTHR30616">
    <property type="entry name" value="UNCHARACTERIZED PROTEIN YFIH"/>
    <property type="match status" value="1"/>
</dbReference>
<evidence type="ECO:0000256" key="8">
    <source>
        <dbReference type="ARBA" id="ARBA00048968"/>
    </source>
</evidence>
<dbReference type="EMBL" id="RAQO01000003">
    <property type="protein sequence ID" value="RKF20934.1"/>
    <property type="molecule type" value="Genomic_DNA"/>
</dbReference>
<keyword evidence="6" id="KW-0862">Zinc</keyword>
<evidence type="ECO:0000256" key="2">
    <source>
        <dbReference type="ARBA" id="ARBA00007353"/>
    </source>
</evidence>
<comment type="similarity">
    <text evidence="2 10">Belongs to the purine nucleoside phosphorylase YfiH/LACC1 family.</text>
</comment>
<evidence type="ECO:0000313" key="11">
    <source>
        <dbReference type="EMBL" id="RKF20934.1"/>
    </source>
</evidence>
<dbReference type="GO" id="GO:0005507">
    <property type="term" value="F:copper ion binding"/>
    <property type="evidence" value="ECO:0007669"/>
    <property type="project" value="TreeGrafter"/>
</dbReference>
<dbReference type="PANTHER" id="PTHR30616:SF2">
    <property type="entry name" value="PURINE NUCLEOSIDE PHOSPHORYLASE LACC1"/>
    <property type="match status" value="1"/>
</dbReference>
<dbReference type="Pfam" id="PF02578">
    <property type="entry name" value="Cu-oxidase_4"/>
    <property type="match status" value="1"/>
</dbReference>
<evidence type="ECO:0000256" key="4">
    <source>
        <dbReference type="ARBA" id="ARBA00022723"/>
    </source>
</evidence>
<proteinExistence type="inferred from homology"/>
<keyword evidence="5" id="KW-0378">Hydrolase</keyword>
<dbReference type="OrthoDB" id="4279at2"/>
<evidence type="ECO:0000256" key="6">
    <source>
        <dbReference type="ARBA" id="ARBA00022833"/>
    </source>
</evidence>
<dbReference type="RefSeq" id="WP_120353462.1">
    <property type="nucleotide sequence ID" value="NZ_RAQO01000003.1"/>
</dbReference>
<comment type="caution">
    <text evidence="11">The sequence shown here is derived from an EMBL/GenBank/DDBJ whole genome shotgun (WGS) entry which is preliminary data.</text>
</comment>
<evidence type="ECO:0000256" key="3">
    <source>
        <dbReference type="ARBA" id="ARBA00022679"/>
    </source>
</evidence>
<evidence type="ECO:0000256" key="9">
    <source>
        <dbReference type="ARBA" id="ARBA00049893"/>
    </source>
</evidence>
<evidence type="ECO:0000256" key="5">
    <source>
        <dbReference type="ARBA" id="ARBA00022801"/>
    </source>
</evidence>
<comment type="catalytic activity">
    <reaction evidence="1">
        <text>inosine + phosphate = alpha-D-ribose 1-phosphate + hypoxanthine</text>
        <dbReference type="Rhea" id="RHEA:27646"/>
        <dbReference type="ChEBI" id="CHEBI:17368"/>
        <dbReference type="ChEBI" id="CHEBI:17596"/>
        <dbReference type="ChEBI" id="CHEBI:43474"/>
        <dbReference type="ChEBI" id="CHEBI:57720"/>
        <dbReference type="EC" id="2.4.2.1"/>
    </reaction>
    <physiologicalReaction direction="left-to-right" evidence="1">
        <dbReference type="Rhea" id="RHEA:27647"/>
    </physiologicalReaction>
</comment>
<accession>A0A420EJT6</accession>
<dbReference type="GO" id="GO:0017061">
    <property type="term" value="F:S-methyl-5-thioadenosine phosphorylase activity"/>
    <property type="evidence" value="ECO:0007669"/>
    <property type="project" value="UniProtKB-EC"/>
</dbReference>